<dbReference type="PANTHER" id="PTHR45691">
    <property type="entry name" value="PROTEIN DIAPHANOUS"/>
    <property type="match status" value="1"/>
</dbReference>
<reference evidence="4 5" key="1">
    <citation type="journal article" date="2018" name="Sci. Rep.">
        <title>Genomic signatures of local adaptation to the degree of environmental predictability in rotifers.</title>
        <authorList>
            <person name="Franch-Gras L."/>
            <person name="Hahn C."/>
            <person name="Garcia-Roger E.M."/>
            <person name="Carmona M.J."/>
            <person name="Serra M."/>
            <person name="Gomez A."/>
        </authorList>
    </citation>
    <scope>NUCLEOTIDE SEQUENCE [LARGE SCALE GENOMIC DNA]</scope>
    <source>
        <strain evidence="4">HYR1</strain>
    </source>
</reference>
<dbReference type="PROSITE" id="PS51231">
    <property type="entry name" value="DAD"/>
    <property type="match status" value="1"/>
</dbReference>
<keyword evidence="5" id="KW-1185">Reference proteome</keyword>
<dbReference type="AlphaFoldDB" id="A0A3M7Q3R6"/>
<dbReference type="Gene3D" id="1.20.58.2220">
    <property type="entry name" value="Formin, FH2 domain"/>
    <property type="match status" value="1"/>
</dbReference>
<dbReference type="InterPro" id="IPR015425">
    <property type="entry name" value="FH2_Formin"/>
</dbReference>
<dbReference type="Pfam" id="PF02181">
    <property type="entry name" value="FH2"/>
    <property type="match status" value="1"/>
</dbReference>
<organism evidence="4 5">
    <name type="scientific">Brachionus plicatilis</name>
    <name type="common">Marine rotifer</name>
    <name type="synonym">Brachionus muelleri</name>
    <dbReference type="NCBI Taxonomy" id="10195"/>
    <lineage>
        <taxon>Eukaryota</taxon>
        <taxon>Metazoa</taxon>
        <taxon>Spiralia</taxon>
        <taxon>Gnathifera</taxon>
        <taxon>Rotifera</taxon>
        <taxon>Eurotatoria</taxon>
        <taxon>Monogononta</taxon>
        <taxon>Pseudotrocha</taxon>
        <taxon>Ploima</taxon>
        <taxon>Brachionidae</taxon>
        <taxon>Brachionus</taxon>
    </lineage>
</organism>
<dbReference type="GO" id="GO:0005884">
    <property type="term" value="C:actin filament"/>
    <property type="evidence" value="ECO:0007669"/>
    <property type="project" value="TreeGrafter"/>
</dbReference>
<dbReference type="OrthoDB" id="1668162at2759"/>
<feature type="coiled-coil region" evidence="1">
    <location>
        <begin position="232"/>
        <end position="259"/>
    </location>
</feature>
<dbReference type="SMART" id="SM00498">
    <property type="entry name" value="FH2"/>
    <property type="match status" value="1"/>
</dbReference>
<name>A0A3M7Q3R6_BRAPC</name>
<evidence type="ECO:0000313" key="4">
    <source>
        <dbReference type="EMBL" id="RNA05588.1"/>
    </source>
</evidence>
<dbReference type="Proteomes" id="UP000276133">
    <property type="component" value="Unassembled WGS sequence"/>
</dbReference>
<keyword evidence="1" id="KW-0175">Coiled coil</keyword>
<feature type="domain" description="DAD" evidence="2">
    <location>
        <begin position="369"/>
        <end position="406"/>
    </location>
</feature>
<accession>A0A3M7Q3R6</accession>
<dbReference type="Gene3D" id="1.20.58.630">
    <property type="match status" value="1"/>
</dbReference>
<dbReference type="InterPro" id="IPR042201">
    <property type="entry name" value="FH2_Formin_sf"/>
</dbReference>
<sequence>MKNDDNEEKLLKKKQTAKELKYLDDKQAQNLSILLKSFKADPKEIFEWLMKCDLNKLSQSSLEQLEKFLPDDTTLAKYQELKENIDDLDSSEKFLVIISQIKGLRKRIKSLIFKCKFPEQQDEIRVDLVAGTQACIDVKNSEKFQKLLEVFLLVGNFLNSGSSSLEGSIGFDMKYLPKFFGTKANDNKRTLLHLVSQIITEKHPQIENFYDDFNAFLEQASKIDGPIIQKSLNEMKTSINNLELDIKNFKNRLDSTDKYLEVMETFSSDARTRYETLDCMFNKMNDCYKELAEFYTFDSSKYPLGEFFTDLKTFCHQFEQCLNDNLKFRETEEKIRRAEEERKIREKEKQVRKAQKEKFIKSGANGGDGDTGVMDNLLEALQSGKIFEATNPNTNGPGRRRPMRRNPNFMALCKRGPGVEPWLRDSRMY</sequence>
<comment type="caution">
    <text evidence="4">The sequence shown here is derived from an EMBL/GenBank/DDBJ whole genome shotgun (WGS) entry which is preliminary data.</text>
</comment>
<dbReference type="PROSITE" id="PS51444">
    <property type="entry name" value="FH2"/>
    <property type="match status" value="1"/>
</dbReference>
<dbReference type="STRING" id="10195.A0A3M7Q3R6"/>
<dbReference type="GO" id="GO:0030041">
    <property type="term" value="P:actin filament polymerization"/>
    <property type="evidence" value="ECO:0007669"/>
    <property type="project" value="TreeGrafter"/>
</dbReference>
<dbReference type="InterPro" id="IPR014767">
    <property type="entry name" value="DAD_dom"/>
</dbReference>
<evidence type="ECO:0000259" key="3">
    <source>
        <dbReference type="PROSITE" id="PS51444"/>
    </source>
</evidence>
<feature type="domain" description="FH2" evidence="3">
    <location>
        <begin position="1"/>
        <end position="344"/>
    </location>
</feature>
<gene>
    <name evidence="4" type="ORF">BpHYR1_009106</name>
</gene>
<protein>
    <submittedName>
        <fullName evidence="4">Diaphanous-like protein</fullName>
    </submittedName>
</protein>
<evidence type="ECO:0000259" key="2">
    <source>
        <dbReference type="PROSITE" id="PS51231"/>
    </source>
</evidence>
<feature type="coiled-coil region" evidence="1">
    <location>
        <begin position="321"/>
        <end position="357"/>
    </location>
</feature>
<evidence type="ECO:0000256" key="1">
    <source>
        <dbReference type="SAM" id="Coils"/>
    </source>
</evidence>
<evidence type="ECO:0000313" key="5">
    <source>
        <dbReference type="Proteomes" id="UP000276133"/>
    </source>
</evidence>
<proteinExistence type="predicted"/>
<dbReference type="SUPFAM" id="SSF101447">
    <property type="entry name" value="Formin homology 2 domain (FH2 domain)"/>
    <property type="match status" value="1"/>
</dbReference>
<dbReference type="EMBL" id="REGN01007667">
    <property type="protein sequence ID" value="RNA05588.1"/>
    <property type="molecule type" value="Genomic_DNA"/>
</dbReference>
<dbReference type="PANTHER" id="PTHR45691:SF6">
    <property type="entry name" value="PROTEIN DIAPHANOUS"/>
    <property type="match status" value="1"/>
</dbReference>
<dbReference type="InterPro" id="IPR051412">
    <property type="entry name" value="Formin_Homology_Diaphanous_sf"/>
</dbReference>